<dbReference type="OrthoDB" id="7325981at2"/>
<sequence length="563" mass="61650">MTVLLSDVNFLDILVQAVSGNSGFVLDSSEVSQNFTSVGMDLSTELSQLNQNLNALQNKQDSYLFQSEKDLPYVSNDHPFKEDRLISQTTTIGKKSVAGISTSQTPLVFGDTEKGNLNNTDKAFYTRYRDEYWIREISDNQQITLNLESIGFDARVQLVNLNNGAIIGEYQDNTINGQSIGQLTFNTQQGIDYMVRVTSISDSNMTGDYTLTTTLGNLVLGVDDQKITGTLSNTDPDNNLRSGTFYDDYYLSNLTPFTQVNLRLASPGPEFDTYLQVIDAKTGNWVLYNDDNGSDPDWGTNSALAFTTQSGIDYIVRVTSYRNGATGNYSLEVNTSSSTSGGFSTSDDINHPILRSRLVDTYVLSGLTAGQDVNLNLNTNSTSTLTAQVFNRDTGETLVSSNNNSLNFTAAQGIDYGVRLIGIDGVNYNLTSNYGTVFEGSVIQLNQTLSSRIVNTDAIINPFESWWRTPTNSGYDGYYLSSNSLTSGQTVQINATSQDFNTVLYLFNASTGEYITFNNDDISGNTNSGITFMAQAGVDYLMMVTPFNPRGTGNYSINVTSLS</sequence>
<dbReference type="AlphaFoldDB" id="A0A401IMW2"/>
<evidence type="ECO:0000313" key="2">
    <source>
        <dbReference type="EMBL" id="GBF82568.1"/>
    </source>
</evidence>
<name>A0A401IMW2_APHSA</name>
<organism evidence="2 3">
    <name type="scientific">Aphanothece sacrum FPU1</name>
    <dbReference type="NCBI Taxonomy" id="1920663"/>
    <lineage>
        <taxon>Bacteria</taxon>
        <taxon>Bacillati</taxon>
        <taxon>Cyanobacteriota</taxon>
        <taxon>Cyanophyceae</taxon>
        <taxon>Oscillatoriophycideae</taxon>
        <taxon>Chroococcales</taxon>
        <taxon>Aphanothecaceae</taxon>
        <taxon>Aphanothece</taxon>
    </lineage>
</organism>
<dbReference type="EMBL" id="BDQK01000017">
    <property type="protein sequence ID" value="GBF82568.1"/>
    <property type="molecule type" value="Genomic_DNA"/>
</dbReference>
<gene>
    <name evidence="2" type="ORF">AsFPU1_3998</name>
</gene>
<proteinExistence type="predicted"/>
<comment type="caution">
    <text evidence="2">The sequence shown here is derived from an EMBL/GenBank/DDBJ whole genome shotgun (WGS) entry which is preliminary data.</text>
</comment>
<dbReference type="Gene3D" id="2.60.120.380">
    <property type="match status" value="2"/>
</dbReference>
<keyword evidence="3" id="KW-1185">Reference proteome</keyword>
<reference evidence="3" key="1">
    <citation type="submission" date="2017-05" db="EMBL/GenBank/DDBJ databases">
        <title>Physiological properties and genetic analysis related to exopolysaccharide production of fresh-water unicellular cyanobacterium Aphanothece sacrum, Suizenji Nori, that has been cultured as a food source in Japan.</title>
        <authorList>
            <person name="Kanesaki Y."/>
            <person name="Yoshikawa S."/>
            <person name="Ohki K."/>
        </authorList>
    </citation>
    <scope>NUCLEOTIDE SEQUENCE [LARGE SCALE GENOMIC DNA]</scope>
    <source>
        <strain evidence="3">FPU1</strain>
    </source>
</reference>
<keyword evidence="1" id="KW-0175">Coiled coil</keyword>
<feature type="coiled-coil region" evidence="1">
    <location>
        <begin position="39"/>
        <end position="66"/>
    </location>
</feature>
<dbReference type="Proteomes" id="UP000287247">
    <property type="component" value="Unassembled WGS sequence"/>
</dbReference>
<evidence type="ECO:0000313" key="3">
    <source>
        <dbReference type="Proteomes" id="UP000287247"/>
    </source>
</evidence>
<evidence type="ECO:0000256" key="1">
    <source>
        <dbReference type="SAM" id="Coils"/>
    </source>
</evidence>
<protein>
    <submittedName>
        <fullName evidence="2">Peptidase</fullName>
    </submittedName>
</protein>
<accession>A0A401IMW2</accession>
<dbReference type="RefSeq" id="WP_124973708.1">
    <property type="nucleotide sequence ID" value="NZ_BDQK01000017.1"/>
</dbReference>